<dbReference type="OrthoDB" id="4558583at2"/>
<sequence>MRDAERQVQEVLGWLRANITPIKTPTTGSYGMKHVVEDLLGRYVSNGELVAAALMAGYPWKGPFGPNATFGMRKKDVDRVQAARQEQARSAAGR</sequence>
<dbReference type="EMBL" id="QGKS01000482">
    <property type="protein sequence ID" value="PWR07357.1"/>
    <property type="molecule type" value="Genomic_DNA"/>
</dbReference>
<dbReference type="RefSeq" id="WP_109805639.1">
    <property type="nucleotide sequence ID" value="NZ_QGKS01000482.1"/>
</dbReference>
<accession>A0A317CY31</accession>
<comment type="caution">
    <text evidence="2">The sequence shown here is derived from an EMBL/GenBank/DDBJ whole genome shotgun (WGS) entry which is preliminary data.</text>
</comment>
<evidence type="ECO:0000313" key="3">
    <source>
        <dbReference type="Proteomes" id="UP000246050"/>
    </source>
</evidence>
<name>A0A317CY31_9ACTN</name>
<dbReference type="AlphaFoldDB" id="A0A317CY31"/>
<proteinExistence type="predicted"/>
<gene>
    <name evidence="2" type="ORF">DKT69_34900</name>
</gene>
<evidence type="ECO:0000256" key="1">
    <source>
        <dbReference type="SAM" id="MobiDB-lite"/>
    </source>
</evidence>
<evidence type="ECO:0000313" key="2">
    <source>
        <dbReference type="EMBL" id="PWR07357.1"/>
    </source>
</evidence>
<reference evidence="2 3" key="1">
    <citation type="submission" date="2018-05" db="EMBL/GenBank/DDBJ databases">
        <title>Micromonosporas from Atacama Desert.</title>
        <authorList>
            <person name="Carro L."/>
            <person name="Golinska P."/>
            <person name="Klenk H.-P."/>
            <person name="Goodfellow M."/>
        </authorList>
    </citation>
    <scope>NUCLEOTIDE SEQUENCE [LARGE SCALE GENOMIC DNA]</scope>
    <source>
        <strain evidence="2 3">4G51</strain>
    </source>
</reference>
<organism evidence="2 3">
    <name type="scientific">Micromonospora sicca</name>
    <dbReference type="NCBI Taxonomy" id="2202420"/>
    <lineage>
        <taxon>Bacteria</taxon>
        <taxon>Bacillati</taxon>
        <taxon>Actinomycetota</taxon>
        <taxon>Actinomycetes</taxon>
        <taxon>Micromonosporales</taxon>
        <taxon>Micromonosporaceae</taxon>
        <taxon>Micromonospora</taxon>
    </lineage>
</organism>
<feature type="compositionally biased region" description="Low complexity" evidence="1">
    <location>
        <begin position="82"/>
        <end position="94"/>
    </location>
</feature>
<protein>
    <submittedName>
        <fullName evidence="2">Uncharacterized protein</fullName>
    </submittedName>
</protein>
<dbReference type="Proteomes" id="UP000246050">
    <property type="component" value="Unassembled WGS sequence"/>
</dbReference>
<feature type="region of interest" description="Disordered" evidence="1">
    <location>
        <begin position="75"/>
        <end position="94"/>
    </location>
</feature>